<dbReference type="GO" id="GO:0008422">
    <property type="term" value="F:beta-glucosidase activity"/>
    <property type="evidence" value="ECO:0007669"/>
    <property type="project" value="TreeGrafter"/>
</dbReference>
<dbReference type="EMBL" id="FUEG01000021">
    <property type="protein sequence ID" value="SJL13760.1"/>
    <property type="molecule type" value="Genomic_DNA"/>
</dbReference>
<keyword evidence="2" id="KW-0378">Hydrolase</keyword>
<dbReference type="GO" id="GO:0005576">
    <property type="term" value="C:extracellular region"/>
    <property type="evidence" value="ECO:0007669"/>
    <property type="project" value="TreeGrafter"/>
</dbReference>
<dbReference type="PANTHER" id="PTHR31297:SF42">
    <property type="entry name" value="GLYCOSIDE HYDROLASE FAMILY 5 DOMAIN-CONTAINING PROTEIN"/>
    <property type="match status" value="1"/>
</dbReference>
<evidence type="ECO:0000256" key="2">
    <source>
        <dbReference type="ARBA" id="ARBA00022801"/>
    </source>
</evidence>
<dbReference type="PANTHER" id="PTHR31297">
    <property type="entry name" value="GLUCAN ENDO-1,6-BETA-GLUCOSIDASE B"/>
    <property type="match status" value="1"/>
</dbReference>
<feature type="signal peptide" evidence="4">
    <location>
        <begin position="1"/>
        <end position="21"/>
    </location>
</feature>
<protein>
    <submittedName>
        <fullName evidence="5">Uncharacterized protein</fullName>
    </submittedName>
</protein>
<evidence type="ECO:0000256" key="1">
    <source>
        <dbReference type="ARBA" id="ARBA00005641"/>
    </source>
</evidence>
<dbReference type="AlphaFoldDB" id="A0A284RYH8"/>
<dbReference type="SUPFAM" id="SSF51445">
    <property type="entry name" value="(Trans)glycosidases"/>
    <property type="match status" value="1"/>
</dbReference>
<keyword evidence="4" id="KW-0732">Signal</keyword>
<dbReference type="InterPro" id="IPR017853">
    <property type="entry name" value="GH"/>
</dbReference>
<sequence>MYYLFYASFIVLLSLSISVQAGLPSKVYGVNLGSWLVLESWMLPQGWLDMGGQQCNDCSQCIATEFAFARAYPDTVDEIFDKHWSSWFNQTDVNDLVEVGINTVRIPLGYWIVEALVDHKTEFYPRGGIHHLKRGLRELKDAGIVSILDHHALPGVQTPGQMFTGRCTSDVEFYTDYNYHRALVWTAVMTALSHLDPDFSNVIAIEAVNEPIMNATLTPGYGDFQKNFVQVVRAVEHTLGIFGPWSWPKMTGTDASEFILSVENSTSFSSNPEVQSALKEALPILVQIGLELEWSDIKHMFSSLNNREPLHTSFMDINWQYSNPANPSAAQSGPQFYDNHLYYSFGGVADANEQAYMESICNLQRVEADAALGNSPLVFGEWALTTQFTASDEFLINWADAQKLAYTKGAGWIFWNFKVENSTLSGDLGRQWSYLEGVQRGYFARDPSKLHDTHVCDGYIQ</sequence>
<accession>A0A284RYH8</accession>
<evidence type="ECO:0000313" key="6">
    <source>
        <dbReference type="Proteomes" id="UP000219338"/>
    </source>
</evidence>
<dbReference type="Gene3D" id="3.20.20.80">
    <property type="entry name" value="Glycosidases"/>
    <property type="match status" value="2"/>
</dbReference>
<reference evidence="6" key="1">
    <citation type="journal article" date="2017" name="Nat. Ecol. Evol.">
        <title>Genome expansion and lineage-specific genetic innovations in the forest pathogenic fungi Armillaria.</title>
        <authorList>
            <person name="Sipos G."/>
            <person name="Prasanna A.N."/>
            <person name="Walter M.C."/>
            <person name="O'Connor E."/>
            <person name="Balint B."/>
            <person name="Krizsan K."/>
            <person name="Kiss B."/>
            <person name="Hess J."/>
            <person name="Varga T."/>
            <person name="Slot J."/>
            <person name="Riley R."/>
            <person name="Boka B."/>
            <person name="Rigling D."/>
            <person name="Barry K."/>
            <person name="Lee J."/>
            <person name="Mihaltcheva S."/>
            <person name="LaButti K."/>
            <person name="Lipzen A."/>
            <person name="Waldron R."/>
            <person name="Moloney N.M."/>
            <person name="Sperisen C."/>
            <person name="Kredics L."/>
            <person name="Vagvoelgyi C."/>
            <person name="Patrignani A."/>
            <person name="Fitzpatrick D."/>
            <person name="Nagy I."/>
            <person name="Doyle S."/>
            <person name="Anderson J.B."/>
            <person name="Grigoriev I.V."/>
            <person name="Gueldener U."/>
            <person name="Muensterkoetter M."/>
            <person name="Nagy L.G."/>
        </authorList>
    </citation>
    <scope>NUCLEOTIDE SEQUENCE [LARGE SCALE GENOMIC DNA]</scope>
    <source>
        <strain evidence="6">C18/9</strain>
    </source>
</reference>
<comment type="similarity">
    <text evidence="1">Belongs to the glycosyl hydrolase 5 (cellulase A) family.</text>
</comment>
<dbReference type="OrthoDB" id="1887033at2759"/>
<keyword evidence="6" id="KW-1185">Reference proteome</keyword>
<dbReference type="Proteomes" id="UP000219338">
    <property type="component" value="Unassembled WGS sequence"/>
</dbReference>
<evidence type="ECO:0000313" key="5">
    <source>
        <dbReference type="EMBL" id="SJL13760.1"/>
    </source>
</evidence>
<dbReference type="OMA" id="WMLPAEW"/>
<gene>
    <name evidence="5" type="ORF">ARMOST_17208</name>
</gene>
<feature type="chain" id="PRO_5012312273" evidence="4">
    <location>
        <begin position="22"/>
        <end position="461"/>
    </location>
</feature>
<proteinExistence type="inferred from homology"/>
<dbReference type="GO" id="GO:0009251">
    <property type="term" value="P:glucan catabolic process"/>
    <property type="evidence" value="ECO:0007669"/>
    <property type="project" value="TreeGrafter"/>
</dbReference>
<evidence type="ECO:0000256" key="3">
    <source>
        <dbReference type="ARBA" id="ARBA00023295"/>
    </source>
</evidence>
<name>A0A284RYH8_ARMOS</name>
<keyword evidence="3" id="KW-0326">Glycosidase</keyword>
<dbReference type="InterPro" id="IPR050386">
    <property type="entry name" value="Glycosyl_hydrolase_5"/>
</dbReference>
<organism evidence="5 6">
    <name type="scientific">Armillaria ostoyae</name>
    <name type="common">Armillaria root rot fungus</name>
    <dbReference type="NCBI Taxonomy" id="47428"/>
    <lineage>
        <taxon>Eukaryota</taxon>
        <taxon>Fungi</taxon>
        <taxon>Dikarya</taxon>
        <taxon>Basidiomycota</taxon>
        <taxon>Agaricomycotina</taxon>
        <taxon>Agaricomycetes</taxon>
        <taxon>Agaricomycetidae</taxon>
        <taxon>Agaricales</taxon>
        <taxon>Marasmiineae</taxon>
        <taxon>Physalacriaceae</taxon>
        <taxon>Armillaria</taxon>
    </lineage>
</organism>
<dbReference type="STRING" id="47428.A0A284RYH8"/>
<evidence type="ECO:0000256" key="4">
    <source>
        <dbReference type="SAM" id="SignalP"/>
    </source>
</evidence>
<dbReference type="GO" id="GO:0009986">
    <property type="term" value="C:cell surface"/>
    <property type="evidence" value="ECO:0007669"/>
    <property type="project" value="TreeGrafter"/>
</dbReference>